<dbReference type="AlphaFoldDB" id="A0A9K3NY11"/>
<reference evidence="1" key="1">
    <citation type="journal article" date="2017" name="Nature">
        <title>The sunflower genome provides insights into oil metabolism, flowering and Asterid evolution.</title>
        <authorList>
            <person name="Badouin H."/>
            <person name="Gouzy J."/>
            <person name="Grassa C.J."/>
            <person name="Murat F."/>
            <person name="Staton S.E."/>
            <person name="Cottret L."/>
            <person name="Lelandais-Briere C."/>
            <person name="Owens G.L."/>
            <person name="Carrere S."/>
            <person name="Mayjonade B."/>
            <person name="Legrand L."/>
            <person name="Gill N."/>
            <person name="Kane N.C."/>
            <person name="Bowers J.E."/>
            <person name="Hubner S."/>
            <person name="Bellec A."/>
            <person name="Berard A."/>
            <person name="Berges H."/>
            <person name="Blanchet N."/>
            <person name="Boniface M.C."/>
            <person name="Brunel D."/>
            <person name="Catrice O."/>
            <person name="Chaidir N."/>
            <person name="Claudel C."/>
            <person name="Donnadieu C."/>
            <person name="Faraut T."/>
            <person name="Fievet G."/>
            <person name="Helmstetter N."/>
            <person name="King M."/>
            <person name="Knapp S.J."/>
            <person name="Lai Z."/>
            <person name="Le Paslier M.C."/>
            <person name="Lippi Y."/>
            <person name="Lorenzon L."/>
            <person name="Mandel J.R."/>
            <person name="Marage G."/>
            <person name="Marchand G."/>
            <person name="Marquand E."/>
            <person name="Bret-Mestries E."/>
            <person name="Morien E."/>
            <person name="Nambeesan S."/>
            <person name="Nguyen T."/>
            <person name="Pegot-Espagnet P."/>
            <person name="Pouilly N."/>
            <person name="Raftis F."/>
            <person name="Sallet E."/>
            <person name="Schiex T."/>
            <person name="Thomas J."/>
            <person name="Vandecasteele C."/>
            <person name="Vares D."/>
            <person name="Vear F."/>
            <person name="Vautrin S."/>
            <person name="Crespi M."/>
            <person name="Mangin B."/>
            <person name="Burke J.M."/>
            <person name="Salse J."/>
            <person name="Munos S."/>
            <person name="Vincourt P."/>
            <person name="Rieseberg L.H."/>
            <person name="Langlade N.B."/>
        </authorList>
    </citation>
    <scope>NUCLEOTIDE SEQUENCE</scope>
    <source>
        <tissue evidence="1">Leaves</tissue>
    </source>
</reference>
<comment type="caution">
    <text evidence="1">The sequence shown here is derived from an EMBL/GenBank/DDBJ whole genome shotgun (WGS) entry which is preliminary data.</text>
</comment>
<protein>
    <submittedName>
        <fullName evidence="1">Uncharacterized protein</fullName>
    </submittedName>
</protein>
<dbReference type="Proteomes" id="UP000215914">
    <property type="component" value="Unassembled WGS sequence"/>
</dbReference>
<dbReference type="Gramene" id="mRNA:HanXRQr2_Chr02g0053261">
    <property type="protein sequence ID" value="mRNA:HanXRQr2_Chr02g0053261"/>
    <property type="gene ID" value="HanXRQr2_Chr02g0053261"/>
</dbReference>
<organism evidence="1 2">
    <name type="scientific">Helianthus annuus</name>
    <name type="common">Common sunflower</name>
    <dbReference type="NCBI Taxonomy" id="4232"/>
    <lineage>
        <taxon>Eukaryota</taxon>
        <taxon>Viridiplantae</taxon>
        <taxon>Streptophyta</taxon>
        <taxon>Embryophyta</taxon>
        <taxon>Tracheophyta</taxon>
        <taxon>Spermatophyta</taxon>
        <taxon>Magnoliopsida</taxon>
        <taxon>eudicotyledons</taxon>
        <taxon>Gunneridae</taxon>
        <taxon>Pentapetalae</taxon>
        <taxon>asterids</taxon>
        <taxon>campanulids</taxon>
        <taxon>Asterales</taxon>
        <taxon>Asteraceae</taxon>
        <taxon>Asteroideae</taxon>
        <taxon>Heliantheae alliance</taxon>
        <taxon>Heliantheae</taxon>
        <taxon>Helianthus</taxon>
    </lineage>
</organism>
<name>A0A9K3NY11_HELAN</name>
<gene>
    <name evidence="1" type="ORF">HanXRQr2_Chr02g0053261</name>
</gene>
<reference evidence="1" key="2">
    <citation type="submission" date="2020-06" db="EMBL/GenBank/DDBJ databases">
        <title>Helianthus annuus Genome sequencing and assembly Release 2.</title>
        <authorList>
            <person name="Gouzy J."/>
            <person name="Langlade N."/>
            <person name="Munos S."/>
        </authorList>
    </citation>
    <scope>NUCLEOTIDE SEQUENCE</scope>
    <source>
        <tissue evidence="1">Leaves</tissue>
    </source>
</reference>
<proteinExistence type="predicted"/>
<evidence type="ECO:0000313" key="1">
    <source>
        <dbReference type="EMBL" id="KAF5817462.1"/>
    </source>
</evidence>
<accession>A0A9K3NY11</accession>
<evidence type="ECO:0000313" key="2">
    <source>
        <dbReference type="Proteomes" id="UP000215914"/>
    </source>
</evidence>
<dbReference type="EMBL" id="MNCJ02000317">
    <property type="protein sequence ID" value="KAF5817462.1"/>
    <property type="molecule type" value="Genomic_DNA"/>
</dbReference>
<keyword evidence="2" id="KW-1185">Reference proteome</keyword>
<sequence length="41" mass="4257">MLAFFGAAAGEGQFAATLIQVMGFTCQCMDNGLDIATKVTL</sequence>